<keyword evidence="2 5" id="KW-0808">Transferase</keyword>
<dbReference type="Pfam" id="PF02458">
    <property type="entry name" value="Transferase"/>
    <property type="match status" value="1"/>
</dbReference>
<evidence type="ECO:0000256" key="3">
    <source>
        <dbReference type="ARBA" id="ARBA00023315"/>
    </source>
</evidence>
<reference evidence="5 6" key="1">
    <citation type="journal article" date="2011" name="Science">
        <title>The Selaginella genome identifies genetic changes associated with the evolution of vascular plants.</title>
        <authorList>
            <person name="Banks J.A."/>
            <person name="Nishiyama T."/>
            <person name="Hasebe M."/>
            <person name="Bowman J.L."/>
            <person name="Gribskov M."/>
            <person name="dePamphilis C."/>
            <person name="Albert V.A."/>
            <person name="Aono N."/>
            <person name="Aoyama T."/>
            <person name="Ambrose B.A."/>
            <person name="Ashton N.W."/>
            <person name="Axtell M.J."/>
            <person name="Barker E."/>
            <person name="Barker M.S."/>
            <person name="Bennetzen J.L."/>
            <person name="Bonawitz N.D."/>
            <person name="Chapple C."/>
            <person name="Cheng C."/>
            <person name="Correa L.G."/>
            <person name="Dacre M."/>
            <person name="DeBarry J."/>
            <person name="Dreyer I."/>
            <person name="Elias M."/>
            <person name="Engstrom E.M."/>
            <person name="Estelle M."/>
            <person name="Feng L."/>
            <person name="Finet C."/>
            <person name="Floyd S.K."/>
            <person name="Frommer W.B."/>
            <person name="Fujita T."/>
            <person name="Gramzow L."/>
            <person name="Gutensohn M."/>
            <person name="Harholt J."/>
            <person name="Hattori M."/>
            <person name="Heyl A."/>
            <person name="Hirai T."/>
            <person name="Hiwatashi Y."/>
            <person name="Ishikawa M."/>
            <person name="Iwata M."/>
            <person name="Karol K.G."/>
            <person name="Koehler B."/>
            <person name="Kolukisaoglu U."/>
            <person name="Kubo M."/>
            <person name="Kurata T."/>
            <person name="Lalonde S."/>
            <person name="Li K."/>
            <person name="Li Y."/>
            <person name="Litt A."/>
            <person name="Lyons E."/>
            <person name="Manning G."/>
            <person name="Maruyama T."/>
            <person name="Michael T.P."/>
            <person name="Mikami K."/>
            <person name="Miyazaki S."/>
            <person name="Morinaga S."/>
            <person name="Murata T."/>
            <person name="Mueller-Roeber B."/>
            <person name="Nelson D.R."/>
            <person name="Obara M."/>
            <person name="Oguri Y."/>
            <person name="Olmstead R.G."/>
            <person name="Onodera N."/>
            <person name="Petersen B.L."/>
            <person name="Pils B."/>
            <person name="Prigge M."/>
            <person name="Rensing S.A."/>
            <person name="Riano-Pachon D.M."/>
            <person name="Roberts A.W."/>
            <person name="Sato Y."/>
            <person name="Scheller H.V."/>
            <person name="Schulz B."/>
            <person name="Schulz C."/>
            <person name="Shakirov E.V."/>
            <person name="Shibagaki N."/>
            <person name="Shinohara N."/>
            <person name="Shippen D.E."/>
            <person name="Soerensen I."/>
            <person name="Sotooka R."/>
            <person name="Sugimoto N."/>
            <person name="Sugita M."/>
            <person name="Sumikawa N."/>
            <person name="Tanurdzic M."/>
            <person name="Theissen G."/>
            <person name="Ulvskov P."/>
            <person name="Wakazuki S."/>
            <person name="Weng J.K."/>
            <person name="Willats W.W."/>
            <person name="Wipf D."/>
            <person name="Wolf P.G."/>
            <person name="Yang L."/>
            <person name="Zimmer A.D."/>
            <person name="Zhu Q."/>
            <person name="Mitros T."/>
            <person name="Hellsten U."/>
            <person name="Loque D."/>
            <person name="Otillar R."/>
            <person name="Salamov A."/>
            <person name="Schmutz J."/>
            <person name="Shapiro H."/>
            <person name="Lindquist E."/>
            <person name="Lucas S."/>
            <person name="Rokhsar D."/>
            <person name="Grigoriev I.V."/>
        </authorList>
    </citation>
    <scope>NUCLEOTIDE SEQUENCE [LARGE SCALE GENOMIC DNA]</scope>
</reference>
<dbReference type="InParanoid" id="D8RDX5"/>
<sequence length="482" mass="52076">MEEAAAAAAAAGAAQRQSSLKARRSVKPRNSSSSKKSGRRNVPLSTCDLAIPNVYAMAIYAFKAPTRPGVVEELERGLAEALDEYPEWAGRLCKDSSSSSSSSSSSCSSGLSGSVGSSKVVIDLNDDGVALMEASMDCCLQDLMPFNPCPLLFQLVPATKSVEELLLVQVTSFKCGGIVLGVAWHHRLADGQAFFSFMDNWSRLTRGAPLACSPFRDRSALNAGETAQPLQDDYLLLSPPQVPAPAPDPGAAKTPPLAARKFHFSMDLLQRIKRRAGGDSSTDEPASSTTRGVTTFESLTAHLWRCITKARGITGDTKTQIMIPMNGRSRLEPAIPESYFGNATFMPSSGTEAGELTSRPLCYAAQLVHGAIVKADSSYLRSALELMELQNRMMKDEEVAEVVVPPSMSPHVVVTSWVRFPLYDVDFGWGTPLYVGNVLDLYEGIMILLPSHTQDGSIDAVVALFEPEIEKLQELCYRDDLL</sequence>
<protein>
    <submittedName>
        <fullName evidence="5">BAHD family acyltransferase, clade IV</fullName>
        <ecNumber evidence="5">2.3.1.-</ecNumber>
    </submittedName>
</protein>
<dbReference type="GO" id="GO:0016747">
    <property type="term" value="F:acyltransferase activity, transferring groups other than amino-acyl groups"/>
    <property type="evidence" value="ECO:0000318"/>
    <property type="project" value="GO_Central"/>
</dbReference>
<gene>
    <name evidence="5" type="primary">BAHDd2-1</name>
    <name evidence="5" type="ORF">SELMODRAFT_450616</name>
</gene>
<keyword evidence="3 5" id="KW-0012">Acyltransferase</keyword>
<dbReference type="Gene3D" id="3.30.559.10">
    <property type="entry name" value="Chloramphenicol acetyltransferase-like domain"/>
    <property type="match status" value="2"/>
</dbReference>
<evidence type="ECO:0000256" key="4">
    <source>
        <dbReference type="SAM" id="MobiDB-lite"/>
    </source>
</evidence>
<dbReference type="eggNOG" id="ENOG502QTU2">
    <property type="taxonomic scope" value="Eukaryota"/>
</dbReference>
<organism evidence="6">
    <name type="scientific">Selaginella moellendorffii</name>
    <name type="common">Spikemoss</name>
    <dbReference type="NCBI Taxonomy" id="88036"/>
    <lineage>
        <taxon>Eukaryota</taxon>
        <taxon>Viridiplantae</taxon>
        <taxon>Streptophyta</taxon>
        <taxon>Embryophyta</taxon>
        <taxon>Tracheophyta</taxon>
        <taxon>Lycopodiopsida</taxon>
        <taxon>Selaginellales</taxon>
        <taxon>Selaginellaceae</taxon>
        <taxon>Selaginella</taxon>
    </lineage>
</organism>
<evidence type="ECO:0000313" key="5">
    <source>
        <dbReference type="EMBL" id="EFJ29332.1"/>
    </source>
</evidence>
<dbReference type="Gramene" id="EFJ29332">
    <property type="protein sequence ID" value="EFJ29332"/>
    <property type="gene ID" value="SELMODRAFT_450616"/>
</dbReference>
<feature type="compositionally biased region" description="Low complexity" evidence="4">
    <location>
        <begin position="96"/>
        <end position="115"/>
    </location>
</feature>
<feature type="region of interest" description="Disordered" evidence="4">
    <location>
        <begin position="95"/>
        <end position="115"/>
    </location>
</feature>
<dbReference type="EMBL" id="GL377577">
    <property type="protein sequence ID" value="EFJ29332.1"/>
    <property type="molecule type" value="Genomic_DNA"/>
</dbReference>
<dbReference type="EC" id="2.3.1.-" evidence="5"/>
<keyword evidence="6" id="KW-1185">Reference proteome</keyword>
<feature type="compositionally biased region" description="Low complexity" evidence="4">
    <location>
        <begin position="1"/>
        <end position="14"/>
    </location>
</feature>
<dbReference type="OMA" id="LTSHCIN"/>
<dbReference type="InterPro" id="IPR023213">
    <property type="entry name" value="CAT-like_dom_sf"/>
</dbReference>
<dbReference type="AlphaFoldDB" id="D8RDX5"/>
<evidence type="ECO:0000256" key="2">
    <source>
        <dbReference type="ARBA" id="ARBA00022679"/>
    </source>
</evidence>
<dbReference type="Proteomes" id="UP000001514">
    <property type="component" value="Unassembled WGS sequence"/>
</dbReference>
<dbReference type="PANTHER" id="PTHR31642">
    <property type="entry name" value="TRICHOTHECENE 3-O-ACETYLTRANSFERASE"/>
    <property type="match status" value="1"/>
</dbReference>
<comment type="similarity">
    <text evidence="1">Belongs to the plant acyltransferase family.</text>
</comment>
<dbReference type="KEGG" id="smo:SELMODRAFT_450616"/>
<evidence type="ECO:0000313" key="6">
    <source>
        <dbReference type="Proteomes" id="UP000001514"/>
    </source>
</evidence>
<name>D8RDX5_SELML</name>
<accession>D8RDX5</accession>
<dbReference type="OrthoDB" id="671439at2759"/>
<feature type="region of interest" description="Disordered" evidence="4">
    <location>
        <begin position="1"/>
        <end position="42"/>
    </location>
</feature>
<dbReference type="FunFam" id="3.30.559.10:FF:000008">
    <property type="entry name" value="Tryptamine hydroxycinnamoyl transferase"/>
    <property type="match status" value="1"/>
</dbReference>
<dbReference type="STRING" id="88036.D8RDX5"/>
<dbReference type="GeneID" id="9660275"/>
<proteinExistence type="inferred from homology"/>
<dbReference type="InterPro" id="IPR050317">
    <property type="entry name" value="Plant_Fungal_Acyltransferase"/>
</dbReference>
<dbReference type="HOGENOM" id="CLU_014546_2_0_1"/>
<dbReference type="PANTHER" id="PTHR31642:SF13">
    <property type="entry name" value="AGMATINE HYDROXYCINNAMOYLTRANSFERASE 1"/>
    <property type="match status" value="1"/>
</dbReference>
<evidence type="ECO:0000256" key="1">
    <source>
        <dbReference type="ARBA" id="ARBA00009861"/>
    </source>
</evidence>